<comment type="caution">
    <text evidence="1">The sequence shown here is derived from an EMBL/GenBank/DDBJ whole genome shotgun (WGS) entry which is preliminary data.</text>
</comment>
<evidence type="ECO:0000313" key="2">
    <source>
        <dbReference type="Proteomes" id="UP001415169"/>
    </source>
</evidence>
<organism evidence="1 2">
    <name type="scientific">Gryllotalpicola daejeonensis</name>
    <dbReference type="NCBI Taxonomy" id="993087"/>
    <lineage>
        <taxon>Bacteria</taxon>
        <taxon>Bacillati</taxon>
        <taxon>Actinomycetota</taxon>
        <taxon>Actinomycetes</taxon>
        <taxon>Micrococcales</taxon>
        <taxon>Microbacteriaceae</taxon>
        <taxon>Gryllotalpicola</taxon>
    </lineage>
</organism>
<gene>
    <name evidence="1" type="primary">gtfB</name>
    <name evidence="1" type="ORF">GCM10022286_06970</name>
</gene>
<keyword evidence="2" id="KW-1185">Reference proteome</keyword>
<reference evidence="1" key="1">
    <citation type="journal article" date="2014" name="Int. J. Syst. Evol. Microbiol.">
        <title>Complete genome of a new Firmicutes species belonging to the dominant human colonic microbiota ('Ruminococcus bicirculans') reveals two chromosomes and a selective capacity to utilize plant glucans.</title>
        <authorList>
            <consortium name="NISC Comparative Sequencing Program"/>
            <person name="Wegmann U."/>
            <person name="Louis P."/>
            <person name="Goesmann A."/>
            <person name="Henrissat B."/>
            <person name="Duncan S.H."/>
            <person name="Flint H.J."/>
        </authorList>
    </citation>
    <scope>NUCLEOTIDE SEQUENCE</scope>
    <source>
        <strain evidence="1">JCM 17590</strain>
    </source>
</reference>
<dbReference type="RefSeq" id="WP_344790346.1">
    <property type="nucleotide sequence ID" value="NZ_BAABBV010000001.1"/>
</dbReference>
<dbReference type="Proteomes" id="UP001415169">
    <property type="component" value="Unassembled WGS sequence"/>
</dbReference>
<accession>A0ABP7ZG23</accession>
<proteinExistence type="predicted"/>
<dbReference type="EMBL" id="BAABBV010000001">
    <property type="protein sequence ID" value="GAA4156553.1"/>
    <property type="molecule type" value="Genomic_DNA"/>
</dbReference>
<name>A0ABP7ZG23_9MICO</name>
<protein>
    <submittedName>
        <fullName evidence="1">Accessory Sec system glycosylation chaperone GtfB</fullName>
    </submittedName>
</protein>
<evidence type="ECO:0000313" key="1">
    <source>
        <dbReference type="EMBL" id="GAA4156553.1"/>
    </source>
</evidence>
<sequence length="433" mass="48328">MLALFDSFDEATRQLTRSLHAAGIPFTPVVITYQGELPDDALCPFVAYTGLPRTGRPLFFNEVPVPPWCEIRHGREEHGEILRDGFLLGRINYEANSFRQVESVDWLLPDGAVSHTDLYDRYGSRYATRYCSNGAAYQTVYSGPGEWTIEVDHATRVIVLRSATRVLAFDSLTQFVSFFIDDQRIPHDSLLINSLSYPLFVARARATHPNTTLFWQEPMPGAVPENMALELELPTALRRIVFFDEALRAKVAAHHPNTAVELAYLSHLDQFAEKRDYDPRRAFILTASDEIPGLVELLEAFPDVTISVAAMTLMSAKLHDLAARYPNLVLTPTINHTGIRTELEQASVYLDINAGPEVLDVVRAAYHLDLVVLALGAQAKAPDFSLTSATVDELKARVDAVTSTRSARSRALDELHTQHGPLSTAEDWRPLFL</sequence>
<reference evidence="1" key="2">
    <citation type="submission" date="2023-12" db="EMBL/GenBank/DDBJ databases">
        <authorList>
            <person name="Sun Q."/>
            <person name="Inoue M."/>
        </authorList>
    </citation>
    <scope>NUCLEOTIDE SEQUENCE</scope>
    <source>
        <strain evidence="1">JCM 17590</strain>
    </source>
</reference>